<dbReference type="InterPro" id="IPR013103">
    <property type="entry name" value="RVT_2"/>
</dbReference>
<proteinExistence type="predicted"/>
<evidence type="ECO:0000313" key="1">
    <source>
        <dbReference type="EMBL" id="KAG3204479.1"/>
    </source>
</evidence>
<comment type="caution">
    <text evidence="1">The sequence shown here is derived from an EMBL/GenBank/DDBJ whole genome shotgun (WGS) entry which is preliminary data.</text>
</comment>
<dbReference type="EMBL" id="RCMV01002143">
    <property type="protein sequence ID" value="KAG3204479.1"/>
    <property type="molecule type" value="Genomic_DNA"/>
</dbReference>
<name>A0A8T1H2I0_9STRA</name>
<dbReference type="AlphaFoldDB" id="A0A8T1H2I0"/>
<gene>
    <name evidence="1" type="ORF">PC129_g22580</name>
</gene>
<organism evidence="1 2">
    <name type="scientific">Phytophthora cactorum</name>
    <dbReference type="NCBI Taxonomy" id="29920"/>
    <lineage>
        <taxon>Eukaryota</taxon>
        <taxon>Sar</taxon>
        <taxon>Stramenopiles</taxon>
        <taxon>Oomycota</taxon>
        <taxon>Peronosporomycetes</taxon>
        <taxon>Peronosporales</taxon>
        <taxon>Peronosporaceae</taxon>
        <taxon>Phytophthora</taxon>
    </lineage>
</organism>
<accession>A0A8T1H2I0</accession>
<sequence length="89" mass="10052">MESTHVRDNKPFKARLVVKGFMQIYSIDYLEVHSPVVVLDILWVLLTLAALLDSEAQQMDVTTAFLNGVIDVEVLMEQPEGYVVEGKED</sequence>
<dbReference type="Pfam" id="PF07727">
    <property type="entry name" value="RVT_2"/>
    <property type="match status" value="1"/>
</dbReference>
<protein>
    <submittedName>
        <fullName evidence="1">Uncharacterized protein</fullName>
    </submittedName>
</protein>
<evidence type="ECO:0000313" key="2">
    <source>
        <dbReference type="Proteomes" id="UP000760860"/>
    </source>
</evidence>
<dbReference type="Proteomes" id="UP000760860">
    <property type="component" value="Unassembled WGS sequence"/>
</dbReference>
<dbReference type="VEuPathDB" id="FungiDB:PC110_g21639"/>
<reference evidence="1" key="1">
    <citation type="submission" date="2018-05" db="EMBL/GenBank/DDBJ databases">
        <title>Effector identification in a new, highly contiguous assembly of the strawberry crown rot pathogen Phytophthora cactorum.</title>
        <authorList>
            <person name="Armitage A.D."/>
            <person name="Nellist C.F."/>
            <person name="Bates H."/>
            <person name="Vickerstaff R.J."/>
            <person name="Harrison R.J."/>
        </authorList>
    </citation>
    <scope>NUCLEOTIDE SEQUENCE</scope>
    <source>
        <strain evidence="1">P421</strain>
    </source>
</reference>